<dbReference type="GO" id="GO:0034213">
    <property type="term" value="P:quinolinate catabolic process"/>
    <property type="evidence" value="ECO:0007669"/>
    <property type="project" value="TreeGrafter"/>
</dbReference>
<evidence type="ECO:0000256" key="6">
    <source>
        <dbReference type="ARBA" id="ARBA00020990"/>
    </source>
</evidence>
<protein>
    <recommendedName>
        <fullName evidence="6 12">Nicotinate-nucleotide pyrophosphorylase [carboxylating]</fullName>
        <ecNumber evidence="5 12">2.4.2.19</ecNumber>
    </recommendedName>
    <alternativeName>
        <fullName evidence="10 12">Quinolinate phosphoribosyltransferase [decarboxylating]</fullName>
    </alternativeName>
</protein>
<dbReference type="SUPFAM" id="SSF54675">
    <property type="entry name" value="Nicotinate/Quinolinate PRTase N-terminal domain-like"/>
    <property type="match status" value="1"/>
</dbReference>
<sequence>MSEINSIYAHLLSPSYKQEISNWLKEDVPSFDYGGFVVGEAQEVAILYGKSAGVVAGIPFFEEVFNQLECRVEWNLKEGEEFEPIKEVARVYGRACNILLGERTALNILARCSGIATRSKKCIKLKEKCDFRGVIAGTRKTTPGNVFLERFRIVEKYGMLVGGADTHRMDLSSMIMLKDNHIWSQGSIKKAIGRARKIGGFSLKIEVECLSEQEADEAIEAGADIIMLDNMKGDMLKQTAKTLKQRWAGKRAFLIESSGGISEENIVEYFSPDIDILSMGSLSQGVPHVDFSLKIKK</sequence>
<dbReference type="InterPro" id="IPR036068">
    <property type="entry name" value="Nicotinate_pribotase-like_C"/>
</dbReference>
<keyword evidence="8 12" id="KW-0328">Glycosyltransferase</keyword>
<keyword evidence="7 12" id="KW-0662">Pyridine nucleotide biosynthesis</keyword>
<evidence type="ECO:0000256" key="8">
    <source>
        <dbReference type="ARBA" id="ARBA00022676"/>
    </source>
</evidence>
<evidence type="ECO:0000313" key="15">
    <source>
        <dbReference type="EMBL" id="PKC59936.1"/>
    </source>
</evidence>
<comment type="similarity">
    <text evidence="3 12">Belongs to the NadC/ModD family.</text>
</comment>
<dbReference type="UniPathway" id="UPA00253">
    <property type="reaction ID" value="UER00331"/>
</dbReference>
<comment type="caution">
    <text evidence="15">The sequence shown here is derived from an EMBL/GenBank/DDBJ whole genome shotgun (WGS) entry which is preliminary data.</text>
</comment>
<dbReference type="InterPro" id="IPR037128">
    <property type="entry name" value="Quinolinate_PRibosylTase_N_sf"/>
</dbReference>
<dbReference type="CDD" id="cd01572">
    <property type="entry name" value="QPRTase"/>
    <property type="match status" value="1"/>
</dbReference>
<dbReference type="GO" id="GO:0005737">
    <property type="term" value="C:cytoplasm"/>
    <property type="evidence" value="ECO:0007669"/>
    <property type="project" value="TreeGrafter"/>
</dbReference>
<evidence type="ECO:0000256" key="10">
    <source>
        <dbReference type="ARBA" id="ARBA00033102"/>
    </source>
</evidence>
<comment type="subunit">
    <text evidence="4 12">Hexamer formed by 3 homodimers.</text>
</comment>
<evidence type="ECO:0000256" key="1">
    <source>
        <dbReference type="ARBA" id="ARBA00003237"/>
    </source>
</evidence>
<dbReference type="Proteomes" id="UP000232688">
    <property type="component" value="Unassembled WGS sequence"/>
</dbReference>
<reference evidence="15 16" key="2">
    <citation type="submission" date="2017-10" db="EMBL/GenBank/DDBJ databases">
        <title>Genome analyses suggest a sexual origin of heterokaryosis in a supposedly ancient asexual fungus.</title>
        <authorList>
            <person name="Corradi N."/>
            <person name="Sedzielewska K."/>
            <person name="Noel J."/>
            <person name="Charron P."/>
            <person name="Farinelli L."/>
            <person name="Marton T."/>
            <person name="Kruger M."/>
            <person name="Pelin A."/>
            <person name="Brachmann A."/>
            <person name="Corradi N."/>
        </authorList>
    </citation>
    <scope>NUCLEOTIDE SEQUENCE [LARGE SCALE GENOMIC DNA]</scope>
    <source>
        <strain evidence="15 16">A1</strain>
    </source>
</reference>
<comment type="function">
    <text evidence="1 12">Involved in the catabolism of quinolinic acid (QA).</text>
</comment>
<dbReference type="Pfam" id="PF02749">
    <property type="entry name" value="QRPTase_N"/>
    <property type="match status" value="1"/>
</dbReference>
<dbReference type="InterPro" id="IPR027277">
    <property type="entry name" value="NadC/ModD"/>
</dbReference>
<dbReference type="AlphaFoldDB" id="A0A2N0R9H5"/>
<evidence type="ECO:0000256" key="11">
    <source>
        <dbReference type="ARBA" id="ARBA00047445"/>
    </source>
</evidence>
<dbReference type="EC" id="2.4.2.19" evidence="5 12"/>
<keyword evidence="9 12" id="KW-0808">Transferase</keyword>
<dbReference type="PANTHER" id="PTHR32179:SF3">
    <property type="entry name" value="NICOTINATE-NUCLEOTIDE PYROPHOSPHORYLASE [CARBOXYLATING]"/>
    <property type="match status" value="1"/>
</dbReference>
<evidence type="ECO:0000256" key="4">
    <source>
        <dbReference type="ARBA" id="ARBA00011218"/>
    </source>
</evidence>
<evidence type="ECO:0000256" key="9">
    <source>
        <dbReference type="ARBA" id="ARBA00022679"/>
    </source>
</evidence>
<dbReference type="GO" id="GO:0009435">
    <property type="term" value="P:NAD+ biosynthetic process"/>
    <property type="evidence" value="ECO:0007669"/>
    <property type="project" value="UniProtKB-UniPathway"/>
</dbReference>
<accession>A0A2N0R9H5</accession>
<evidence type="ECO:0000256" key="7">
    <source>
        <dbReference type="ARBA" id="ARBA00022642"/>
    </source>
</evidence>
<dbReference type="FunFam" id="3.90.1170.20:FF:000003">
    <property type="entry name" value="Nicotinate-nucleotide pyrophosphorylase [carboxylating]"/>
    <property type="match status" value="1"/>
</dbReference>
<organism evidence="15 16">
    <name type="scientific">Rhizophagus irregularis</name>
    <dbReference type="NCBI Taxonomy" id="588596"/>
    <lineage>
        <taxon>Eukaryota</taxon>
        <taxon>Fungi</taxon>
        <taxon>Fungi incertae sedis</taxon>
        <taxon>Mucoromycota</taxon>
        <taxon>Glomeromycotina</taxon>
        <taxon>Glomeromycetes</taxon>
        <taxon>Glomerales</taxon>
        <taxon>Glomeraceae</taxon>
        <taxon>Rhizophagus</taxon>
    </lineage>
</organism>
<dbReference type="EMBL" id="LLXH01001232">
    <property type="protein sequence ID" value="PKC59936.1"/>
    <property type="molecule type" value="Genomic_DNA"/>
</dbReference>
<feature type="domain" description="Quinolinate phosphoribosyl transferase C-terminal" evidence="13">
    <location>
        <begin position="115"/>
        <end position="294"/>
    </location>
</feature>
<comment type="catalytic activity">
    <reaction evidence="11 12">
        <text>nicotinate beta-D-ribonucleotide + CO2 + diphosphate = quinolinate + 5-phospho-alpha-D-ribose 1-diphosphate + 2 H(+)</text>
        <dbReference type="Rhea" id="RHEA:12733"/>
        <dbReference type="ChEBI" id="CHEBI:15378"/>
        <dbReference type="ChEBI" id="CHEBI:16526"/>
        <dbReference type="ChEBI" id="CHEBI:29959"/>
        <dbReference type="ChEBI" id="CHEBI:33019"/>
        <dbReference type="ChEBI" id="CHEBI:57502"/>
        <dbReference type="ChEBI" id="CHEBI:58017"/>
        <dbReference type="EC" id="2.4.2.19"/>
    </reaction>
</comment>
<dbReference type="NCBIfam" id="TIGR00078">
    <property type="entry name" value="nadC"/>
    <property type="match status" value="1"/>
</dbReference>
<dbReference type="GO" id="GO:0004514">
    <property type="term" value="F:nicotinate-nucleotide diphosphorylase (carboxylating) activity"/>
    <property type="evidence" value="ECO:0007669"/>
    <property type="project" value="UniProtKB-EC"/>
</dbReference>
<dbReference type="InterPro" id="IPR002638">
    <property type="entry name" value="Quinolinate_PRibosylTrfase_C"/>
</dbReference>
<dbReference type="FunFam" id="3.20.20.70:FF:000090">
    <property type="entry name" value="Nicotinate-nucleotide pyrophosphorylase [carboxylating]"/>
    <property type="match status" value="1"/>
</dbReference>
<dbReference type="Gene3D" id="3.90.1170.20">
    <property type="entry name" value="Quinolinate phosphoribosyl transferase, N-terminal domain"/>
    <property type="match status" value="1"/>
</dbReference>
<evidence type="ECO:0000256" key="2">
    <source>
        <dbReference type="ARBA" id="ARBA00004893"/>
    </source>
</evidence>
<evidence type="ECO:0000259" key="14">
    <source>
        <dbReference type="Pfam" id="PF02749"/>
    </source>
</evidence>
<reference evidence="15 16" key="1">
    <citation type="submission" date="2017-10" db="EMBL/GenBank/DDBJ databases">
        <title>Extensive intraspecific genome diversity in a model arbuscular mycorrhizal fungus.</title>
        <authorList>
            <person name="Chen E.C.H."/>
            <person name="Morin E."/>
            <person name="Baudet D."/>
            <person name="Noel J."/>
            <person name="Ndikumana S."/>
            <person name="Charron P."/>
            <person name="St-Onge C."/>
            <person name="Giorgi J."/>
            <person name="Grigoriev I.V."/>
            <person name="Roux C."/>
            <person name="Martin F.M."/>
            <person name="Corradi N."/>
        </authorList>
    </citation>
    <scope>NUCLEOTIDE SEQUENCE [LARGE SCALE GENOMIC DNA]</scope>
    <source>
        <strain evidence="15 16">A1</strain>
    </source>
</reference>
<name>A0A2N0R9H5_9GLOM</name>
<feature type="domain" description="Quinolinate phosphoribosyl transferase N-terminal" evidence="14">
    <location>
        <begin position="42"/>
        <end position="113"/>
    </location>
</feature>
<evidence type="ECO:0000313" key="16">
    <source>
        <dbReference type="Proteomes" id="UP000232688"/>
    </source>
</evidence>
<dbReference type="VEuPathDB" id="FungiDB:RhiirFUN_006997"/>
<dbReference type="VEuPathDB" id="FungiDB:RhiirA1_445185"/>
<dbReference type="PANTHER" id="PTHR32179">
    <property type="entry name" value="NICOTINATE-NUCLEOTIDE PYROPHOSPHORYLASE [CARBOXYLATING]"/>
    <property type="match status" value="1"/>
</dbReference>
<dbReference type="InterPro" id="IPR013785">
    <property type="entry name" value="Aldolase_TIM"/>
</dbReference>
<evidence type="ECO:0000256" key="5">
    <source>
        <dbReference type="ARBA" id="ARBA00011944"/>
    </source>
</evidence>
<dbReference type="InterPro" id="IPR004393">
    <property type="entry name" value="NadC"/>
</dbReference>
<dbReference type="InterPro" id="IPR022412">
    <property type="entry name" value="Quinolinate_PRibosylTrfase_N"/>
</dbReference>
<dbReference type="Pfam" id="PF01729">
    <property type="entry name" value="QRPTase_C"/>
    <property type="match status" value="1"/>
</dbReference>
<evidence type="ECO:0000256" key="12">
    <source>
        <dbReference type="PIRNR" id="PIRNR006250"/>
    </source>
</evidence>
<comment type="pathway">
    <text evidence="2 12">Cofactor biosynthesis; NAD(+) biosynthesis; nicotinate D-ribonucleotide from quinolinate: step 1/1.</text>
</comment>
<dbReference type="SUPFAM" id="SSF51690">
    <property type="entry name" value="Nicotinate/Quinolinate PRTase C-terminal domain-like"/>
    <property type="match status" value="1"/>
</dbReference>
<evidence type="ECO:0000256" key="3">
    <source>
        <dbReference type="ARBA" id="ARBA00009400"/>
    </source>
</evidence>
<evidence type="ECO:0000259" key="13">
    <source>
        <dbReference type="Pfam" id="PF01729"/>
    </source>
</evidence>
<dbReference type="PIRSF" id="PIRSF006250">
    <property type="entry name" value="NadC_ModD"/>
    <property type="match status" value="1"/>
</dbReference>
<dbReference type="Gene3D" id="3.20.20.70">
    <property type="entry name" value="Aldolase class I"/>
    <property type="match status" value="1"/>
</dbReference>
<gene>
    <name evidence="15" type="ORF">RhiirA1_445185</name>
</gene>
<proteinExistence type="inferred from homology"/>
<dbReference type="VEuPathDB" id="FungiDB:FUN_004851"/>